<dbReference type="InterPro" id="IPR003374">
    <property type="entry name" value="ApbE-like_sf"/>
</dbReference>
<name>A0A7L7KQB6_9MOLU</name>
<dbReference type="PANTHER" id="PTHR30040:SF2">
    <property type="entry name" value="FAD:PROTEIN FMN TRANSFERASE"/>
    <property type="match status" value="1"/>
</dbReference>
<dbReference type="Gene3D" id="3.10.520.10">
    <property type="entry name" value="ApbE-like domains"/>
    <property type="match status" value="1"/>
</dbReference>
<dbReference type="Pfam" id="PF16403">
    <property type="entry name" value="Bact_surface_Ig-like"/>
    <property type="match status" value="1"/>
</dbReference>
<evidence type="ECO:0000256" key="2">
    <source>
        <dbReference type="ARBA" id="ARBA00011955"/>
    </source>
</evidence>
<keyword evidence="10" id="KW-1003">Cell membrane</keyword>
<comment type="subcellular location">
    <subcellularLocation>
        <location evidence="10">Cell inner membrane</location>
        <topology evidence="10">Lipid-anchor</topology>
        <orientation evidence="10">Periplasmic side</orientation>
    </subcellularLocation>
</comment>
<comment type="catalytic activity">
    <reaction evidence="9 10">
        <text>L-threonyl-[protein] + FAD = FMN-L-threonyl-[protein] + AMP + H(+)</text>
        <dbReference type="Rhea" id="RHEA:36847"/>
        <dbReference type="Rhea" id="RHEA-COMP:11060"/>
        <dbReference type="Rhea" id="RHEA-COMP:11061"/>
        <dbReference type="ChEBI" id="CHEBI:15378"/>
        <dbReference type="ChEBI" id="CHEBI:30013"/>
        <dbReference type="ChEBI" id="CHEBI:57692"/>
        <dbReference type="ChEBI" id="CHEBI:74257"/>
        <dbReference type="ChEBI" id="CHEBI:456215"/>
        <dbReference type="EC" id="2.7.1.180"/>
    </reaction>
</comment>
<dbReference type="PROSITE" id="PS51257">
    <property type="entry name" value="PROKAR_LIPOPROTEIN"/>
    <property type="match status" value="1"/>
</dbReference>
<evidence type="ECO:0000313" key="13">
    <source>
        <dbReference type="Proteomes" id="UP000514720"/>
    </source>
</evidence>
<comment type="cofactor">
    <cofactor evidence="1 10">
        <name>Mg(2+)</name>
        <dbReference type="ChEBI" id="CHEBI:18420"/>
    </cofactor>
</comment>
<evidence type="ECO:0000256" key="9">
    <source>
        <dbReference type="ARBA" id="ARBA00048540"/>
    </source>
</evidence>
<dbReference type="Gene3D" id="2.60.40.10">
    <property type="entry name" value="Immunoglobulins"/>
    <property type="match status" value="1"/>
</dbReference>
<dbReference type="InterPro" id="IPR032179">
    <property type="entry name" value="Cry22Aa_Ig-like"/>
</dbReference>
<evidence type="ECO:0000256" key="3">
    <source>
        <dbReference type="ARBA" id="ARBA00016337"/>
    </source>
</evidence>
<organism evidence="12 13">
    <name type="scientific">Candidatus Xianfuyuplasma coldseepsis</name>
    <dbReference type="NCBI Taxonomy" id="2782163"/>
    <lineage>
        <taxon>Bacteria</taxon>
        <taxon>Bacillati</taxon>
        <taxon>Mycoplasmatota</taxon>
        <taxon>Mollicutes</taxon>
        <taxon>Candidatus Izemoplasmatales</taxon>
        <taxon>Candidatus Izemoplasmataceae</taxon>
        <taxon>Candidatus Xianfuyuplasma</taxon>
    </lineage>
</organism>
<keyword evidence="10" id="KW-0472">Membrane</keyword>
<evidence type="ECO:0000256" key="7">
    <source>
        <dbReference type="ARBA" id="ARBA00022827"/>
    </source>
</evidence>
<evidence type="ECO:0000256" key="4">
    <source>
        <dbReference type="ARBA" id="ARBA00022630"/>
    </source>
</evidence>
<dbReference type="Pfam" id="PF02424">
    <property type="entry name" value="ApbE"/>
    <property type="match status" value="1"/>
</dbReference>
<dbReference type="InterPro" id="IPR024932">
    <property type="entry name" value="ApbE"/>
</dbReference>
<evidence type="ECO:0000256" key="5">
    <source>
        <dbReference type="ARBA" id="ARBA00022679"/>
    </source>
</evidence>
<accession>A0A7L7KQB6</accession>
<keyword evidence="13" id="KW-1185">Reference proteome</keyword>
<proteinExistence type="inferred from homology"/>
<comment type="similarity">
    <text evidence="10">Belongs to the ApbE family.</text>
</comment>
<keyword evidence="6 10" id="KW-0479">Metal-binding</keyword>
<dbReference type="Proteomes" id="UP000514720">
    <property type="component" value="Chromosome"/>
</dbReference>
<dbReference type="KEGG" id="xcl:G4Z02_01495"/>
<dbReference type="GO" id="GO:0016740">
    <property type="term" value="F:transferase activity"/>
    <property type="evidence" value="ECO:0007669"/>
    <property type="project" value="UniProtKB-UniRule"/>
</dbReference>
<sequence>MKRIVTVVLTILVVATLSACKENDATIELIGEDVLSLEIGDEYVEKGFIAKDGFTDISEYVSVTDDIDNTVAGDYEVRYTLSYENQESSVTRTVYYRESGCTVIEDTTITECRVYWAQYLHTTVKLNLYYDGDIYNNQIDSIVNNVENILAKYHQLTTKYDAYDGVMNVYAINQDPTAVHTIDYRLFDLIQFSLDHQDEVNNLFNIALGPVLKLWHDAREACNAFTNPVCNLPAMVDLEAADQYTDPSEITLDEENLTIQMGANMSIDLGGVSKGYISGKIMDYLDSLEFSGYLLNNGTSNISIGGTHPVRENEKFSLAVTDPTNPYSYYAIVFLGDGDQLVTSGDYQQNFIVDGELYHHIINPNTLMPERYSRAVSIATSDPALADLYSTAIFTMPIEDGLAFVNAIDGLEAIWYTLDNTVVMSDKFEAQYVYDLSVDKD</sequence>
<dbReference type="GO" id="GO:0005886">
    <property type="term" value="C:plasma membrane"/>
    <property type="evidence" value="ECO:0007669"/>
    <property type="project" value="UniProtKB-SubCell"/>
</dbReference>
<keyword evidence="7 10" id="KW-0274">FAD</keyword>
<evidence type="ECO:0000256" key="1">
    <source>
        <dbReference type="ARBA" id="ARBA00001946"/>
    </source>
</evidence>
<keyword evidence="10" id="KW-0449">Lipoprotein</keyword>
<keyword evidence="5 10" id="KW-0808">Transferase</keyword>
<dbReference type="RefSeq" id="WP_258878085.1">
    <property type="nucleotide sequence ID" value="NZ_CP048914.1"/>
</dbReference>
<dbReference type="EC" id="2.7.1.180" evidence="2 10"/>
<protein>
    <recommendedName>
        <fullName evidence="3 10">FAD:protein FMN transferase</fullName>
        <ecNumber evidence="2 10">2.7.1.180</ecNumber>
    </recommendedName>
</protein>
<gene>
    <name evidence="12" type="ORF">G4Z02_01495</name>
</gene>
<comment type="function">
    <text evidence="10">Flavin transferase that catalyzes the transfer of the FMN moiety of FAD and its covalent binding to the hydroxyl group of a threonine residue in a target flavoprotein.</text>
</comment>
<evidence type="ECO:0000256" key="8">
    <source>
        <dbReference type="ARBA" id="ARBA00022842"/>
    </source>
</evidence>
<dbReference type="InterPro" id="IPR013783">
    <property type="entry name" value="Ig-like_fold"/>
</dbReference>
<dbReference type="EMBL" id="CP048914">
    <property type="protein sequence ID" value="QMS84472.1"/>
    <property type="molecule type" value="Genomic_DNA"/>
</dbReference>
<evidence type="ECO:0000313" key="12">
    <source>
        <dbReference type="EMBL" id="QMS84472.1"/>
    </source>
</evidence>
<evidence type="ECO:0000256" key="10">
    <source>
        <dbReference type="RuleBase" id="RU363002"/>
    </source>
</evidence>
<keyword evidence="4 10" id="KW-0285">Flavoprotein</keyword>
<dbReference type="GO" id="GO:0046872">
    <property type="term" value="F:metal ion binding"/>
    <property type="evidence" value="ECO:0007669"/>
    <property type="project" value="UniProtKB-UniRule"/>
</dbReference>
<dbReference type="AlphaFoldDB" id="A0A7L7KQB6"/>
<evidence type="ECO:0000259" key="11">
    <source>
        <dbReference type="Pfam" id="PF16403"/>
    </source>
</evidence>
<dbReference type="PANTHER" id="PTHR30040">
    <property type="entry name" value="THIAMINE BIOSYNTHESIS LIPOPROTEIN APBE"/>
    <property type="match status" value="1"/>
</dbReference>
<feature type="domain" description="Pesticidal crystal protein Cry22Aa Ig-like" evidence="11">
    <location>
        <begin position="27"/>
        <end position="94"/>
    </location>
</feature>
<dbReference type="SUPFAM" id="SSF143631">
    <property type="entry name" value="ApbE-like"/>
    <property type="match status" value="1"/>
</dbReference>
<evidence type="ECO:0000256" key="6">
    <source>
        <dbReference type="ARBA" id="ARBA00022723"/>
    </source>
</evidence>
<keyword evidence="10" id="KW-0997">Cell inner membrane</keyword>
<reference evidence="12 13" key="1">
    <citation type="submission" date="2020-02" db="EMBL/GenBank/DDBJ databases">
        <authorList>
            <person name="Zheng R.K."/>
            <person name="Sun C.M."/>
        </authorList>
    </citation>
    <scope>NUCLEOTIDE SEQUENCE [LARGE SCALE GENOMIC DNA]</scope>
    <source>
        <strain evidence="13">zrk13</strain>
    </source>
</reference>
<keyword evidence="8 10" id="KW-0460">Magnesium</keyword>